<dbReference type="GeneID" id="10509580"/>
<dbReference type="PANTHER" id="PTHR32423">
    <property type="entry name" value="SAP DOMAIN-CONTAINING PROTEIN-RELATED"/>
    <property type="match status" value="1"/>
</dbReference>
<keyword evidence="2" id="KW-1185">Reference proteome</keyword>
<gene>
    <name evidence="1" type="ORF">DICPUDRAFT_147366</name>
</gene>
<organism evidence="1 2">
    <name type="scientific">Dictyostelium purpureum</name>
    <name type="common">Slime mold</name>
    <dbReference type="NCBI Taxonomy" id="5786"/>
    <lineage>
        <taxon>Eukaryota</taxon>
        <taxon>Amoebozoa</taxon>
        <taxon>Evosea</taxon>
        <taxon>Eumycetozoa</taxon>
        <taxon>Dictyostelia</taxon>
        <taxon>Dictyosteliales</taxon>
        <taxon>Dictyosteliaceae</taxon>
        <taxon>Dictyostelium</taxon>
    </lineage>
</organism>
<reference evidence="2" key="1">
    <citation type="journal article" date="2011" name="Genome Biol.">
        <title>Comparative genomics of the social amoebae Dictyostelium discoideum and Dictyostelium purpureum.</title>
        <authorList>
            <consortium name="US DOE Joint Genome Institute (JGI-PGF)"/>
            <person name="Sucgang R."/>
            <person name="Kuo A."/>
            <person name="Tian X."/>
            <person name="Salerno W."/>
            <person name="Parikh A."/>
            <person name="Feasley C.L."/>
            <person name="Dalin E."/>
            <person name="Tu H."/>
            <person name="Huang E."/>
            <person name="Barry K."/>
            <person name="Lindquist E."/>
            <person name="Shapiro H."/>
            <person name="Bruce D."/>
            <person name="Schmutz J."/>
            <person name="Salamov A."/>
            <person name="Fey P."/>
            <person name="Gaudet P."/>
            <person name="Anjard C."/>
            <person name="Babu M.M."/>
            <person name="Basu S."/>
            <person name="Bushmanova Y."/>
            <person name="van der Wel H."/>
            <person name="Katoh-Kurasawa M."/>
            <person name="Dinh C."/>
            <person name="Coutinho P.M."/>
            <person name="Saito T."/>
            <person name="Elias M."/>
            <person name="Schaap P."/>
            <person name="Kay R.R."/>
            <person name="Henrissat B."/>
            <person name="Eichinger L."/>
            <person name="Rivero F."/>
            <person name="Putnam N.H."/>
            <person name="West C.M."/>
            <person name="Loomis W.F."/>
            <person name="Chisholm R.L."/>
            <person name="Shaulsky G."/>
            <person name="Strassmann J.E."/>
            <person name="Queller D.C."/>
            <person name="Kuspa A."/>
            <person name="Grigoriev I.V."/>
        </authorList>
    </citation>
    <scope>NUCLEOTIDE SEQUENCE [LARGE SCALE GENOMIC DNA]</scope>
    <source>
        <strain evidence="2">QSDP1</strain>
    </source>
</reference>
<evidence type="ECO:0000313" key="1">
    <source>
        <dbReference type="EMBL" id="EGC39808.1"/>
    </source>
</evidence>
<sequence>MMQLYIYGYIIDFIIFQKINGQLYRFRSARYNEAINNNEIINYALVCKSWFKLTRLSLESSLSYLSFDFFKPLMVNNINNSQFKIIKDPNIRLFHSYKDYYEFVNNDDYKNNNNNNLKVLINIEKPIKNFNPYIDYPNIKFQDNVEFNFKINFEDKDLLDKINNLKINKITLCGFPPVNSETQGKNRFDIVTKLLPKKLEYKDSYLHKDYSELFEMESLESIDIVGLDHVEPKTLARINNEKTKLEIAFIPIYFHDIIRAVNNVELPTTDISLRKTCKNFCQNIEFPSNYRNQVKNDFEMMIHTLSENRTIKWLALADLCMKGECNIDNLDYSFVTNSLKSLILNNRTIKELGFYFFDLIDNNIISALRETRTLKTLSFVPIKNKLLESATTIIEQIVSYNKSIRVLKLLNMEWTKIEDLYKLVEILKNNSNSLQLYSLVLLFRKSATFEHFNLIKDITNKIFDLHLNIYEINIYSLVADEKIQFQILNNKIFIY</sequence>
<evidence type="ECO:0008006" key="3">
    <source>
        <dbReference type="Google" id="ProtNLM"/>
    </source>
</evidence>
<accession>F0Z8B7</accession>
<protein>
    <recommendedName>
        <fullName evidence="3">F-box domain-containing protein</fullName>
    </recommendedName>
</protein>
<dbReference type="InParanoid" id="F0Z8B7"/>
<dbReference type="OrthoDB" id="24096at2759"/>
<proteinExistence type="predicted"/>
<dbReference type="PANTHER" id="PTHR32423:SF65">
    <property type="entry name" value="F-BOX DOMAIN-CONTAINING PROTEIN"/>
    <property type="match status" value="1"/>
</dbReference>
<name>F0Z8B7_DICPU</name>
<dbReference type="RefSeq" id="XP_003283675.1">
    <property type="nucleotide sequence ID" value="XM_003283627.1"/>
</dbReference>
<dbReference type="VEuPathDB" id="AmoebaDB:DICPUDRAFT_147366"/>
<evidence type="ECO:0000313" key="2">
    <source>
        <dbReference type="Proteomes" id="UP000001064"/>
    </source>
</evidence>
<dbReference type="KEGG" id="dpp:DICPUDRAFT_147366"/>
<dbReference type="EMBL" id="GL870951">
    <property type="protein sequence ID" value="EGC39808.1"/>
    <property type="molecule type" value="Genomic_DNA"/>
</dbReference>
<dbReference type="AlphaFoldDB" id="F0Z8B7"/>
<dbReference type="Proteomes" id="UP000001064">
    <property type="component" value="Unassembled WGS sequence"/>
</dbReference>